<evidence type="ECO:0000256" key="1">
    <source>
        <dbReference type="SAM" id="Phobius"/>
    </source>
</evidence>
<gene>
    <name evidence="2" type="ORF">ACFQGO_06430</name>
</gene>
<comment type="caution">
    <text evidence="2">The sequence shown here is derived from an EMBL/GenBank/DDBJ whole genome shotgun (WGS) entry which is preliminary data.</text>
</comment>
<evidence type="ECO:0000313" key="3">
    <source>
        <dbReference type="Proteomes" id="UP001596112"/>
    </source>
</evidence>
<name>A0ABW1B2M5_9ACTN</name>
<dbReference type="EMBL" id="JBHSNZ010000003">
    <property type="protein sequence ID" value="MFC5807149.1"/>
    <property type="molecule type" value="Genomic_DNA"/>
</dbReference>
<dbReference type="RefSeq" id="WP_272172045.1">
    <property type="nucleotide sequence ID" value="NZ_JAQOSL010000043.1"/>
</dbReference>
<reference evidence="3" key="1">
    <citation type="journal article" date="2019" name="Int. J. Syst. Evol. Microbiol.">
        <title>The Global Catalogue of Microorganisms (GCM) 10K type strain sequencing project: providing services to taxonomists for standard genome sequencing and annotation.</title>
        <authorList>
            <consortium name="The Broad Institute Genomics Platform"/>
            <consortium name="The Broad Institute Genome Sequencing Center for Infectious Disease"/>
            <person name="Wu L."/>
            <person name="Ma J."/>
        </authorList>
    </citation>
    <scope>NUCLEOTIDE SEQUENCE [LARGE SCALE GENOMIC DNA]</scope>
    <source>
        <strain evidence="3">JCM 9918</strain>
    </source>
</reference>
<keyword evidence="3" id="KW-1185">Reference proteome</keyword>
<accession>A0ABW1B2M5</accession>
<evidence type="ECO:0000313" key="2">
    <source>
        <dbReference type="EMBL" id="MFC5807149.1"/>
    </source>
</evidence>
<dbReference type="Proteomes" id="UP001596112">
    <property type="component" value="Unassembled WGS sequence"/>
</dbReference>
<keyword evidence="1" id="KW-1133">Transmembrane helix</keyword>
<proteinExistence type="predicted"/>
<organism evidence="2 3">
    <name type="scientific">Streptomyces heilongjiangensis</name>
    <dbReference type="NCBI Taxonomy" id="945052"/>
    <lineage>
        <taxon>Bacteria</taxon>
        <taxon>Bacillati</taxon>
        <taxon>Actinomycetota</taxon>
        <taxon>Actinomycetes</taxon>
        <taxon>Kitasatosporales</taxon>
        <taxon>Streptomycetaceae</taxon>
        <taxon>Streptomyces</taxon>
    </lineage>
</organism>
<keyword evidence="1" id="KW-0472">Membrane</keyword>
<sequence>MSARTHTRPHPVAPVPTGGVDIRLPWWALALPALGFVTLLLILNPADAHAASGDPLLAHVVERIQRLLTALVP</sequence>
<keyword evidence="1" id="KW-0812">Transmembrane</keyword>
<protein>
    <submittedName>
        <fullName evidence="2">Uncharacterized protein</fullName>
    </submittedName>
</protein>
<feature type="transmembrane region" description="Helical" evidence="1">
    <location>
        <begin position="24"/>
        <end position="43"/>
    </location>
</feature>